<dbReference type="Gene3D" id="3.40.50.1820">
    <property type="entry name" value="alpha/beta hydrolase"/>
    <property type="match status" value="1"/>
</dbReference>
<dbReference type="InterPro" id="IPR029058">
    <property type="entry name" value="AB_hydrolase_fold"/>
</dbReference>
<accession>A0A1Y5P519</accession>
<name>A0A1Y5P519_9MYCO</name>
<protein>
    <submittedName>
        <fullName evidence="1">Putative peptidoglycan binding domain protein</fullName>
    </submittedName>
</protein>
<gene>
    <name evidence="1" type="ORF">MHPYR_180042</name>
</gene>
<dbReference type="SUPFAM" id="SSF53474">
    <property type="entry name" value="alpha/beta-Hydrolases"/>
    <property type="match status" value="1"/>
</dbReference>
<evidence type="ECO:0000313" key="1">
    <source>
        <dbReference type="EMBL" id="SBS73762.1"/>
    </source>
</evidence>
<organism evidence="1">
    <name type="scientific">uncultured Mycobacterium sp</name>
    <dbReference type="NCBI Taxonomy" id="171292"/>
    <lineage>
        <taxon>Bacteria</taxon>
        <taxon>Bacillati</taxon>
        <taxon>Actinomycetota</taxon>
        <taxon>Actinomycetes</taxon>
        <taxon>Mycobacteriales</taxon>
        <taxon>Mycobacteriaceae</taxon>
        <taxon>Mycobacterium</taxon>
        <taxon>environmental samples</taxon>
    </lineage>
</organism>
<reference evidence="1" key="1">
    <citation type="submission" date="2016-03" db="EMBL/GenBank/DDBJ databases">
        <authorList>
            <person name="Ploux O."/>
        </authorList>
    </citation>
    <scope>NUCLEOTIDE SEQUENCE</scope>
    <source>
        <strain evidence="1">UC10</strain>
    </source>
</reference>
<dbReference type="AlphaFoldDB" id="A0A1Y5P519"/>
<dbReference type="EMBL" id="FLQS01000010">
    <property type="protein sequence ID" value="SBS73762.1"/>
    <property type="molecule type" value="Genomic_DNA"/>
</dbReference>
<sequence>MTWQQPQLADPLMGPTDEIRKLQHRLLYAYPANSHAHTYGVIESGLFDAATDKALRDIQAHLGGAVNAQPGVLTYDTKVALGVVVLPPKAPTKRFVQQGVGFDTSAFLMGNVGHSYNMAVAECIAEMNRLALPLYGVPKVVIGYSMGDDAQNQWLLQWPADRRAEIKLVVGFGSPSRPPGPTLLGNNPQGQGISGIFTPDWCRDRTYLFINDGDMYPEAVGLLPWFYQILTRMAVSLDFASYLFGMLTSAVGGQLLGTVASSLPFAGILAPIAGLVTAGPVTKTSGPILSPLSLLAMLPQVVQTLGALLKFVSTNAHYHYHDQPRDYWRGLTAVDCAAQIIAEKVDTAVVYTVPGTVDWWNSGPPAWTAWKLP</sequence>
<proteinExistence type="predicted"/>